<dbReference type="Pfam" id="PF06904">
    <property type="entry name" value="Extensin-like_C"/>
    <property type="match status" value="1"/>
</dbReference>
<accession>A0A0B5DMJ1</accession>
<sequence>MGIPRRHDRPPASLWAALFLLMAGGIAYLGWQIMVHPRTPLPPEWNPVVPLKIAHPLTPLTVWKLGRAEEEFATCLAALEGGAELERMEPYQGPGACGIAARVRLSAVGPSGLDPVETSCPVALRLAMWNRHGVQPAAQEIFGQPVSVIRQLGSYNCRPVRTPSGRSTRLSTHATAEAIDISGFDLADGRRIRLLSDWSDGGDAQRFLRAVRDSACTYFATTLSPDYNNLHADHFHLQSRGRGACR</sequence>
<feature type="domain" description="Extensin-like C-terminal" evidence="2">
    <location>
        <begin position="74"/>
        <end position="246"/>
    </location>
</feature>
<dbReference type="InterPro" id="IPR009683">
    <property type="entry name" value="Extensin-like_C"/>
</dbReference>
<keyword evidence="1" id="KW-0812">Transmembrane</keyword>
<evidence type="ECO:0000313" key="3">
    <source>
        <dbReference type="EMBL" id="AJE44863.1"/>
    </source>
</evidence>
<dbReference type="OrthoDB" id="9809788at2"/>
<dbReference type="HOGENOM" id="CLU_043272_2_0_5"/>
<dbReference type="KEGG" id="cid:P73_0148"/>
<evidence type="ECO:0000256" key="1">
    <source>
        <dbReference type="SAM" id="Phobius"/>
    </source>
</evidence>
<keyword evidence="1" id="KW-1133">Transmembrane helix</keyword>
<feature type="transmembrane region" description="Helical" evidence="1">
    <location>
        <begin position="12"/>
        <end position="31"/>
    </location>
</feature>
<keyword evidence="4" id="KW-1185">Reference proteome</keyword>
<evidence type="ECO:0000259" key="2">
    <source>
        <dbReference type="Pfam" id="PF06904"/>
    </source>
</evidence>
<gene>
    <name evidence="3" type="ORF">P73_0148</name>
</gene>
<dbReference type="STRING" id="1208324.P73_0148"/>
<dbReference type="RefSeq" id="WP_052452966.1">
    <property type="nucleotide sequence ID" value="NZ_FNNW01000018.1"/>
</dbReference>
<protein>
    <submittedName>
        <fullName evidence="3">Extensin-like protein</fullName>
    </submittedName>
</protein>
<keyword evidence="1" id="KW-0472">Membrane</keyword>
<organism evidence="3 4">
    <name type="scientific">Celeribacter indicus</name>
    <dbReference type="NCBI Taxonomy" id="1208324"/>
    <lineage>
        <taxon>Bacteria</taxon>
        <taxon>Pseudomonadati</taxon>
        <taxon>Pseudomonadota</taxon>
        <taxon>Alphaproteobacteria</taxon>
        <taxon>Rhodobacterales</taxon>
        <taxon>Roseobacteraceae</taxon>
        <taxon>Celeribacter</taxon>
    </lineage>
</organism>
<dbReference type="AlphaFoldDB" id="A0A0B5DMJ1"/>
<reference evidence="3 4" key="1">
    <citation type="journal article" date="2014" name="Int. J. Syst. Evol. Microbiol.">
        <title>Celeribacter indicus sp. nov., a polycyclic aromatic hydrocarbon-degrading bacterium from deep-sea sediment and reclassification of Huaishuia halophila as Celeribacter halophilus comb. nov.</title>
        <authorList>
            <person name="Lai Q."/>
            <person name="Cao J."/>
            <person name="Yuan J."/>
            <person name="Li F."/>
            <person name="Shao Z."/>
        </authorList>
    </citation>
    <scope>NUCLEOTIDE SEQUENCE [LARGE SCALE GENOMIC DNA]</scope>
    <source>
        <strain evidence="3">P73</strain>
    </source>
</reference>
<dbReference type="EMBL" id="CP004393">
    <property type="protein sequence ID" value="AJE44863.1"/>
    <property type="molecule type" value="Genomic_DNA"/>
</dbReference>
<dbReference type="Proteomes" id="UP000031521">
    <property type="component" value="Chromosome"/>
</dbReference>
<proteinExistence type="predicted"/>
<name>A0A0B5DMJ1_9RHOB</name>
<evidence type="ECO:0000313" key="4">
    <source>
        <dbReference type="Proteomes" id="UP000031521"/>
    </source>
</evidence>